<dbReference type="Gene3D" id="3.40.50.300">
    <property type="entry name" value="P-loop containing nucleotide triphosphate hydrolases"/>
    <property type="match status" value="1"/>
</dbReference>
<evidence type="ECO:0000256" key="1">
    <source>
        <dbReference type="ARBA" id="ARBA00005771"/>
    </source>
</evidence>
<proteinExistence type="inferred from homology"/>
<comment type="similarity">
    <text evidence="1">Belongs to the sulfotransferase 1 family.</text>
</comment>
<name>A0A482VFB1_ASBVE</name>
<dbReference type="Pfam" id="PF00685">
    <property type="entry name" value="Sulfotransfer_1"/>
    <property type="match status" value="2"/>
</dbReference>
<dbReference type="InterPro" id="IPR027417">
    <property type="entry name" value="P-loop_NTPase"/>
</dbReference>
<dbReference type="Proteomes" id="UP000292052">
    <property type="component" value="Unassembled WGS sequence"/>
</dbReference>
<evidence type="ECO:0000313" key="4">
    <source>
        <dbReference type="EMBL" id="RZB77491.1"/>
    </source>
</evidence>
<dbReference type="InterPro" id="IPR000863">
    <property type="entry name" value="Sulfotransferase_dom"/>
</dbReference>
<keyword evidence="5" id="KW-1185">Reference proteome</keyword>
<evidence type="ECO:0000259" key="3">
    <source>
        <dbReference type="Pfam" id="PF00685"/>
    </source>
</evidence>
<protein>
    <submittedName>
        <fullName evidence="4">Sulfotransferase family cytosolic 1B member 1</fullName>
    </submittedName>
</protein>
<dbReference type="OrthoDB" id="205623at2759"/>
<dbReference type="EMBL" id="QDEB01108251">
    <property type="protein sequence ID" value="RZB77491.1"/>
    <property type="molecule type" value="Genomic_DNA"/>
</dbReference>
<reference evidence="4 5" key="1">
    <citation type="submission" date="2017-03" db="EMBL/GenBank/DDBJ databases">
        <title>Genome of the blue death feigning beetle - Asbolus verrucosus.</title>
        <authorList>
            <person name="Rider S.D."/>
        </authorList>
    </citation>
    <scope>NUCLEOTIDE SEQUENCE [LARGE SCALE GENOMIC DNA]</scope>
    <source>
        <strain evidence="4">Butters</strain>
        <tissue evidence="4">Head and leg muscle</tissue>
    </source>
</reference>
<sequence>MVAIVPSEAELTKLLNEKFTCSFRPGYVTVQGFVLPKRYLELEQRIQDFEVFDTDLWICGFPKTGTNWISEIAWLILHDLDYEGAKELNYRRTKTLEQVIYITRNPMDVSISYYHQSVNYEGFSGTLDDLCKLFLFDKINYGPFSKHVLSFWEKRNSRNFLFLKYEDMKRNLSKVIQGVAELLGKRLTDEETARLQEHASFESMKTNPAVNKQKIMEQFEKSGGKIKSPFIRSGKVGGYKSEMPEHFIPQFHYWMKKRFEGSGLDLVNV</sequence>
<organism evidence="4 5">
    <name type="scientific">Asbolus verrucosus</name>
    <name type="common">Desert ironclad beetle</name>
    <dbReference type="NCBI Taxonomy" id="1661398"/>
    <lineage>
        <taxon>Eukaryota</taxon>
        <taxon>Metazoa</taxon>
        <taxon>Ecdysozoa</taxon>
        <taxon>Arthropoda</taxon>
        <taxon>Hexapoda</taxon>
        <taxon>Insecta</taxon>
        <taxon>Pterygota</taxon>
        <taxon>Neoptera</taxon>
        <taxon>Endopterygota</taxon>
        <taxon>Coleoptera</taxon>
        <taxon>Polyphaga</taxon>
        <taxon>Cucujiformia</taxon>
        <taxon>Tenebrionidae</taxon>
        <taxon>Pimeliinae</taxon>
        <taxon>Asbolus</taxon>
    </lineage>
</organism>
<comment type="caution">
    <text evidence="4">The sequence shown here is derived from an EMBL/GenBank/DDBJ whole genome shotgun (WGS) entry which is preliminary data.</text>
</comment>
<keyword evidence="2 4" id="KW-0808">Transferase</keyword>
<dbReference type="AlphaFoldDB" id="A0A482VFB1"/>
<dbReference type="GO" id="GO:0008146">
    <property type="term" value="F:sulfotransferase activity"/>
    <property type="evidence" value="ECO:0007669"/>
    <property type="project" value="InterPro"/>
</dbReference>
<feature type="domain" description="Sulfotransferase" evidence="3">
    <location>
        <begin position="53"/>
        <end position="98"/>
    </location>
</feature>
<accession>A0A482VFB1</accession>
<gene>
    <name evidence="4" type="ORF">BDFB_003661</name>
</gene>
<evidence type="ECO:0000256" key="2">
    <source>
        <dbReference type="ARBA" id="ARBA00022679"/>
    </source>
</evidence>
<feature type="domain" description="Sulfotransferase" evidence="3">
    <location>
        <begin position="99"/>
        <end position="263"/>
    </location>
</feature>
<dbReference type="PANTHER" id="PTHR11783">
    <property type="entry name" value="SULFOTRANSFERASE SULT"/>
    <property type="match status" value="1"/>
</dbReference>
<dbReference type="SUPFAM" id="SSF52540">
    <property type="entry name" value="P-loop containing nucleoside triphosphate hydrolases"/>
    <property type="match status" value="1"/>
</dbReference>
<evidence type="ECO:0000313" key="5">
    <source>
        <dbReference type="Proteomes" id="UP000292052"/>
    </source>
</evidence>